<proteinExistence type="predicted"/>
<dbReference type="PANTHER" id="PTHR45880">
    <property type="entry name" value="RNA-BINDING MOTIF PROTEIN, X-LINKED 2"/>
    <property type="match status" value="1"/>
</dbReference>
<evidence type="ECO:0000256" key="3">
    <source>
        <dbReference type="SAM" id="MobiDB-lite"/>
    </source>
</evidence>
<dbReference type="InterPro" id="IPR035979">
    <property type="entry name" value="RBD_domain_sf"/>
</dbReference>
<evidence type="ECO:0000313" key="5">
    <source>
        <dbReference type="Proteomes" id="UP000492821"/>
    </source>
</evidence>
<dbReference type="Proteomes" id="UP000492821">
    <property type="component" value="Unassembled WGS sequence"/>
</dbReference>
<sequence length="314" mass="37229">MNRLTKIHQQNDLNVRELKQGYTGDGSKSWHQQYAKSAWIYAGSLPFDLNEGDLLKVFSQYGEIVNINLMRDRTTGKSRGFAYICYADQRSTILAVDNFNGINLVGRPIHVDHVEEYRLPKYKEDVDPEVLRLWEEGCAPKPIRIDEDEAEREAREQEKRRLAALKKLEKPLKLDEIDADLKKARKERKKREKAEKKHAKFQRKLAKRLRDKTPDSERGAPDDEGRWDARKKKLDERVDDVDFYGNTEHFNFTSKKRKELPPAPTHNIRPDFDKADWRDIELFKTMREFERQEKGDKPVTWKEEEHYVPKRINH</sequence>
<keyword evidence="1 2" id="KW-0694">RNA-binding</keyword>
<protein>
    <submittedName>
        <fullName evidence="6">RRM domain-containing protein</fullName>
    </submittedName>
</protein>
<evidence type="ECO:0000259" key="4">
    <source>
        <dbReference type="PROSITE" id="PS50102"/>
    </source>
</evidence>
<dbReference type="GO" id="GO:0003723">
    <property type="term" value="F:RNA binding"/>
    <property type="evidence" value="ECO:0007669"/>
    <property type="project" value="UniProtKB-UniRule"/>
</dbReference>
<dbReference type="FunFam" id="3.30.70.330:FF:000962">
    <property type="entry name" value="RBMX2 ortholog"/>
    <property type="match status" value="1"/>
</dbReference>
<feature type="region of interest" description="Disordered" evidence="3">
    <location>
        <begin position="185"/>
        <end position="228"/>
    </location>
</feature>
<dbReference type="CDD" id="cd12411">
    <property type="entry name" value="RRM_ist3_like"/>
    <property type="match status" value="1"/>
</dbReference>
<dbReference type="InterPro" id="IPR051847">
    <property type="entry name" value="RNA_proc/Spliceosome_comp"/>
</dbReference>
<accession>A0A7E4VMJ0</accession>
<feature type="compositionally biased region" description="Basic residues" evidence="3">
    <location>
        <begin position="185"/>
        <end position="210"/>
    </location>
</feature>
<evidence type="ECO:0000313" key="6">
    <source>
        <dbReference type="WBParaSite" id="Pan_g22917.t1"/>
    </source>
</evidence>
<dbReference type="Gene3D" id="3.30.70.330">
    <property type="match status" value="1"/>
</dbReference>
<dbReference type="SUPFAM" id="SSF54928">
    <property type="entry name" value="RNA-binding domain, RBD"/>
    <property type="match status" value="1"/>
</dbReference>
<dbReference type="GO" id="GO:0071013">
    <property type="term" value="C:catalytic step 2 spliceosome"/>
    <property type="evidence" value="ECO:0007669"/>
    <property type="project" value="TreeGrafter"/>
</dbReference>
<dbReference type="GO" id="GO:0071011">
    <property type="term" value="C:precatalytic spliceosome"/>
    <property type="evidence" value="ECO:0007669"/>
    <property type="project" value="TreeGrafter"/>
</dbReference>
<feature type="domain" description="RRM" evidence="4">
    <location>
        <begin position="38"/>
        <end position="116"/>
    </location>
</feature>
<evidence type="ECO:0000256" key="1">
    <source>
        <dbReference type="ARBA" id="ARBA00022884"/>
    </source>
</evidence>
<organism evidence="5 6">
    <name type="scientific">Panagrellus redivivus</name>
    <name type="common">Microworm</name>
    <dbReference type="NCBI Taxonomy" id="6233"/>
    <lineage>
        <taxon>Eukaryota</taxon>
        <taxon>Metazoa</taxon>
        <taxon>Ecdysozoa</taxon>
        <taxon>Nematoda</taxon>
        <taxon>Chromadorea</taxon>
        <taxon>Rhabditida</taxon>
        <taxon>Tylenchina</taxon>
        <taxon>Panagrolaimomorpha</taxon>
        <taxon>Panagrolaimoidea</taxon>
        <taxon>Panagrolaimidae</taxon>
        <taxon>Panagrellus</taxon>
    </lineage>
</organism>
<dbReference type="Pfam" id="PF00076">
    <property type="entry name" value="RRM_1"/>
    <property type="match status" value="1"/>
</dbReference>
<evidence type="ECO:0000256" key="2">
    <source>
        <dbReference type="PROSITE-ProRule" id="PRU00176"/>
    </source>
</evidence>
<reference evidence="5" key="1">
    <citation type="journal article" date="2013" name="Genetics">
        <title>The draft genome and transcriptome of Panagrellus redivivus are shaped by the harsh demands of a free-living lifestyle.</title>
        <authorList>
            <person name="Srinivasan J."/>
            <person name="Dillman A.R."/>
            <person name="Macchietto M.G."/>
            <person name="Heikkinen L."/>
            <person name="Lakso M."/>
            <person name="Fracchia K.M."/>
            <person name="Antoshechkin I."/>
            <person name="Mortazavi A."/>
            <person name="Wong G."/>
            <person name="Sternberg P.W."/>
        </authorList>
    </citation>
    <scope>NUCLEOTIDE SEQUENCE [LARGE SCALE GENOMIC DNA]</scope>
    <source>
        <strain evidence="5">MT8872</strain>
    </source>
</reference>
<dbReference type="PROSITE" id="PS50102">
    <property type="entry name" value="RRM"/>
    <property type="match status" value="1"/>
</dbReference>
<dbReference type="GO" id="GO:0005686">
    <property type="term" value="C:U2 snRNP"/>
    <property type="evidence" value="ECO:0007669"/>
    <property type="project" value="TreeGrafter"/>
</dbReference>
<dbReference type="WBParaSite" id="Pan_g22917.t1">
    <property type="protein sequence ID" value="Pan_g22917.t1"/>
    <property type="gene ID" value="Pan_g22917"/>
</dbReference>
<dbReference type="AlphaFoldDB" id="A0A7E4VMJ0"/>
<dbReference type="SMART" id="SM00360">
    <property type="entry name" value="RRM"/>
    <property type="match status" value="1"/>
</dbReference>
<reference evidence="6" key="2">
    <citation type="submission" date="2020-10" db="UniProtKB">
        <authorList>
            <consortium name="WormBaseParasite"/>
        </authorList>
    </citation>
    <scope>IDENTIFICATION</scope>
</reference>
<keyword evidence="5" id="KW-1185">Reference proteome</keyword>
<feature type="compositionally biased region" description="Basic and acidic residues" evidence="3">
    <location>
        <begin position="211"/>
        <end position="228"/>
    </location>
</feature>
<dbReference type="InterPro" id="IPR045844">
    <property type="entry name" value="RRM_Ist3-like"/>
</dbReference>
<name>A0A7E4VMJ0_PANRE</name>
<dbReference type="InterPro" id="IPR012677">
    <property type="entry name" value="Nucleotide-bd_a/b_plait_sf"/>
</dbReference>
<dbReference type="PANTHER" id="PTHR45880:SF1">
    <property type="entry name" value="RNA-BINDING MOTIF PROTEIN, X-LINKED 2"/>
    <property type="match status" value="1"/>
</dbReference>
<dbReference type="GO" id="GO:0000398">
    <property type="term" value="P:mRNA splicing, via spliceosome"/>
    <property type="evidence" value="ECO:0007669"/>
    <property type="project" value="InterPro"/>
</dbReference>
<dbReference type="InterPro" id="IPR000504">
    <property type="entry name" value="RRM_dom"/>
</dbReference>